<dbReference type="EMBL" id="BARV01023977">
    <property type="protein sequence ID" value="GAI42932.1"/>
    <property type="molecule type" value="Genomic_DNA"/>
</dbReference>
<dbReference type="InterPro" id="IPR036237">
    <property type="entry name" value="Xyl_isomerase-like_sf"/>
</dbReference>
<feature type="domain" description="Xylose isomerase-like TIM barrel" evidence="1">
    <location>
        <begin position="15"/>
        <end position="219"/>
    </location>
</feature>
<dbReference type="Pfam" id="PF01261">
    <property type="entry name" value="AP_endonuc_2"/>
    <property type="match status" value="1"/>
</dbReference>
<dbReference type="SUPFAM" id="SSF51658">
    <property type="entry name" value="Xylose isomerase-like"/>
    <property type="match status" value="1"/>
</dbReference>
<evidence type="ECO:0000313" key="2">
    <source>
        <dbReference type="EMBL" id="GAI42932.1"/>
    </source>
</evidence>
<name>X1NFV4_9ZZZZ</name>
<dbReference type="InterPro" id="IPR013022">
    <property type="entry name" value="Xyl_isomerase-like_TIM-brl"/>
</dbReference>
<dbReference type="InterPro" id="IPR050312">
    <property type="entry name" value="IolE/XylAMocC-like"/>
</dbReference>
<dbReference type="PANTHER" id="PTHR12110">
    <property type="entry name" value="HYDROXYPYRUVATE ISOMERASE"/>
    <property type="match status" value="1"/>
</dbReference>
<proteinExistence type="predicted"/>
<sequence length="220" mass="24260">MAPSYWYVGSSLNVHGLDEAGQQTLTTTLRSAGVSIGALTYCDNMLEPDEKQRAAKWEHLAEAVEAAARLHAGVVNIFVGRDPAKKLGDCIAEFARLAGPVVKKAEDAGVRLAIENCPMPGWQFEDMPGNAAFSPQLWEKIFTHISSDAVGLCFDPSHLVWLGVDPISAATDYAEKIFYVHAKDTEVFANRRNDCSVLRPGGGWWRYRIPGLGEIDWRRL</sequence>
<gene>
    <name evidence="2" type="ORF">S06H3_39232</name>
</gene>
<dbReference type="Gene3D" id="3.20.20.150">
    <property type="entry name" value="Divalent-metal-dependent TIM barrel enzymes"/>
    <property type="match status" value="1"/>
</dbReference>
<evidence type="ECO:0000259" key="1">
    <source>
        <dbReference type="Pfam" id="PF01261"/>
    </source>
</evidence>
<dbReference type="PANTHER" id="PTHR12110:SF21">
    <property type="entry name" value="XYLOSE ISOMERASE-LIKE TIM BARREL DOMAIN-CONTAINING PROTEIN"/>
    <property type="match status" value="1"/>
</dbReference>
<dbReference type="AlphaFoldDB" id="X1NFV4"/>
<protein>
    <recommendedName>
        <fullName evidence="1">Xylose isomerase-like TIM barrel domain-containing protein</fullName>
    </recommendedName>
</protein>
<accession>X1NFV4</accession>
<feature type="non-terminal residue" evidence="2">
    <location>
        <position position="220"/>
    </location>
</feature>
<comment type="caution">
    <text evidence="2">The sequence shown here is derived from an EMBL/GenBank/DDBJ whole genome shotgun (WGS) entry which is preliminary data.</text>
</comment>
<organism evidence="2">
    <name type="scientific">marine sediment metagenome</name>
    <dbReference type="NCBI Taxonomy" id="412755"/>
    <lineage>
        <taxon>unclassified sequences</taxon>
        <taxon>metagenomes</taxon>
        <taxon>ecological metagenomes</taxon>
    </lineage>
</organism>
<reference evidence="2" key="1">
    <citation type="journal article" date="2014" name="Front. Microbiol.">
        <title>High frequency of phylogenetically diverse reductive dehalogenase-homologous genes in deep subseafloor sedimentary metagenomes.</title>
        <authorList>
            <person name="Kawai M."/>
            <person name="Futagami T."/>
            <person name="Toyoda A."/>
            <person name="Takaki Y."/>
            <person name="Nishi S."/>
            <person name="Hori S."/>
            <person name="Arai W."/>
            <person name="Tsubouchi T."/>
            <person name="Morono Y."/>
            <person name="Uchiyama I."/>
            <person name="Ito T."/>
            <person name="Fujiyama A."/>
            <person name="Inagaki F."/>
            <person name="Takami H."/>
        </authorList>
    </citation>
    <scope>NUCLEOTIDE SEQUENCE</scope>
    <source>
        <strain evidence="2">Expedition CK06-06</strain>
    </source>
</reference>